<proteinExistence type="predicted"/>
<dbReference type="EMBL" id="KV425552">
    <property type="protein sequence ID" value="KZT30193.1"/>
    <property type="molecule type" value="Genomic_DNA"/>
</dbReference>
<gene>
    <name evidence="1" type="ORF">NEOLEDRAFT_317113</name>
</gene>
<dbReference type="Proteomes" id="UP000076761">
    <property type="component" value="Unassembled WGS sequence"/>
</dbReference>
<name>A0A165VU69_9AGAM</name>
<protein>
    <submittedName>
        <fullName evidence="1">Uncharacterized protein</fullName>
    </submittedName>
</protein>
<dbReference type="AlphaFoldDB" id="A0A165VU69"/>
<accession>A0A165VU69</accession>
<keyword evidence="2" id="KW-1185">Reference proteome</keyword>
<organism evidence="1 2">
    <name type="scientific">Neolentinus lepideus HHB14362 ss-1</name>
    <dbReference type="NCBI Taxonomy" id="1314782"/>
    <lineage>
        <taxon>Eukaryota</taxon>
        <taxon>Fungi</taxon>
        <taxon>Dikarya</taxon>
        <taxon>Basidiomycota</taxon>
        <taxon>Agaricomycotina</taxon>
        <taxon>Agaricomycetes</taxon>
        <taxon>Gloeophyllales</taxon>
        <taxon>Gloeophyllaceae</taxon>
        <taxon>Neolentinus</taxon>
    </lineage>
</organism>
<evidence type="ECO:0000313" key="1">
    <source>
        <dbReference type="EMBL" id="KZT30193.1"/>
    </source>
</evidence>
<dbReference type="InParanoid" id="A0A165VU69"/>
<evidence type="ECO:0000313" key="2">
    <source>
        <dbReference type="Proteomes" id="UP000076761"/>
    </source>
</evidence>
<reference evidence="1 2" key="1">
    <citation type="journal article" date="2016" name="Mol. Biol. Evol.">
        <title>Comparative Genomics of Early-Diverging Mushroom-Forming Fungi Provides Insights into the Origins of Lignocellulose Decay Capabilities.</title>
        <authorList>
            <person name="Nagy L.G."/>
            <person name="Riley R."/>
            <person name="Tritt A."/>
            <person name="Adam C."/>
            <person name="Daum C."/>
            <person name="Floudas D."/>
            <person name="Sun H."/>
            <person name="Yadav J.S."/>
            <person name="Pangilinan J."/>
            <person name="Larsson K.H."/>
            <person name="Matsuura K."/>
            <person name="Barry K."/>
            <person name="Labutti K."/>
            <person name="Kuo R."/>
            <person name="Ohm R.A."/>
            <person name="Bhattacharya S.S."/>
            <person name="Shirouzu T."/>
            <person name="Yoshinaga Y."/>
            <person name="Martin F.M."/>
            <person name="Grigoriev I.V."/>
            <person name="Hibbett D.S."/>
        </authorList>
    </citation>
    <scope>NUCLEOTIDE SEQUENCE [LARGE SCALE GENOMIC DNA]</scope>
    <source>
        <strain evidence="1 2">HHB14362 ss-1</strain>
    </source>
</reference>
<sequence length="169" mass="19607">MVKMMVSDNADCGAFMLFREMPRPKSHPYKPQTLHLRLYTKKNLEITMEVLNDRTPTMHPNMHAQSKYARAFSYEGYIPFFSKEVGSVLIQNPTHMGDSSALGDVTKAEEWSVEYILLPSLRGTWKERSGEVVGSRARMDFLRLPPSVMDRRLRSKRLRRRDCSLPVQQ</sequence>